<proteinExistence type="predicted"/>
<dbReference type="AlphaFoldDB" id="Q1MKW7"/>
<dbReference type="Proteomes" id="UP000006575">
    <property type="component" value="Chromosome"/>
</dbReference>
<evidence type="ECO:0000313" key="3">
    <source>
        <dbReference type="Proteomes" id="UP000006575"/>
    </source>
</evidence>
<dbReference type="EMBL" id="AM236080">
    <property type="protein sequence ID" value="CAK06387.1"/>
    <property type="molecule type" value="Genomic_DNA"/>
</dbReference>
<feature type="compositionally biased region" description="Basic and acidic residues" evidence="1">
    <location>
        <begin position="212"/>
        <end position="228"/>
    </location>
</feature>
<dbReference type="HOGENOM" id="CLU_083241_1_0_5"/>
<feature type="region of interest" description="Disordered" evidence="1">
    <location>
        <begin position="152"/>
        <end position="180"/>
    </location>
</feature>
<protein>
    <submittedName>
        <fullName evidence="2">Uncharacterized protein</fullName>
    </submittedName>
</protein>
<gene>
    <name evidence="2" type="ordered locus">RL0890</name>
</gene>
<evidence type="ECO:0000313" key="2">
    <source>
        <dbReference type="EMBL" id="CAK06387.1"/>
    </source>
</evidence>
<keyword evidence="3" id="KW-1185">Reference proteome</keyword>
<dbReference type="EnsemblBacteria" id="CAK06387">
    <property type="protein sequence ID" value="CAK06387"/>
    <property type="gene ID" value="RL0890"/>
</dbReference>
<accession>Q1MKW7</accession>
<evidence type="ECO:0000256" key="1">
    <source>
        <dbReference type="SAM" id="MobiDB-lite"/>
    </source>
</evidence>
<dbReference type="KEGG" id="rle:RL0890"/>
<feature type="region of interest" description="Disordered" evidence="1">
    <location>
        <begin position="89"/>
        <end position="108"/>
    </location>
</feature>
<name>Q1MKW7_RHIJ3</name>
<dbReference type="eggNOG" id="ENOG5031PVX">
    <property type="taxonomic scope" value="Bacteria"/>
</dbReference>
<feature type="region of interest" description="Disordered" evidence="1">
    <location>
        <begin position="200"/>
        <end position="239"/>
    </location>
</feature>
<sequence>MPGELRFCGSSGKSCLKMAGFLRQGDGCPVGRRLHRQGGRVFMLATHWFRIGACLSVVVAGCSLVSGCASSPTYGTDKTAMEQLTDDLGQSVSLTGPDPKNKGVKYTPRPTLVLPAQAQKETLVAPQQTVANKDNPQWLESPEETRARLVSEADANSDNPNYRSPLASSAIEGGRRTTEAQTKAYREARALQKGSYVDQRRYISDPPPGYRTVDDPAKLDDVGEPELKKQKKRKKDAAVANTGKQWWNLLQ</sequence>
<organism evidence="2 3">
    <name type="scientific">Rhizobium johnstonii (strain DSM 114642 / LMG 32736 / 3841)</name>
    <name type="common">Rhizobium leguminosarum bv. viciae</name>
    <dbReference type="NCBI Taxonomy" id="216596"/>
    <lineage>
        <taxon>Bacteria</taxon>
        <taxon>Pseudomonadati</taxon>
        <taxon>Pseudomonadota</taxon>
        <taxon>Alphaproteobacteria</taxon>
        <taxon>Hyphomicrobiales</taxon>
        <taxon>Rhizobiaceae</taxon>
        <taxon>Rhizobium/Agrobacterium group</taxon>
        <taxon>Rhizobium</taxon>
        <taxon>Rhizobium johnstonii</taxon>
    </lineage>
</organism>
<reference evidence="2 3" key="1">
    <citation type="journal article" date="2006" name="Genome Biol.">
        <title>The genome of Rhizobium leguminosarum has recognizable core and accessory components.</title>
        <authorList>
            <person name="Young J.W."/>
            <person name="Crossman L.C."/>
            <person name="Johnston A.W.B."/>
            <person name="Thomson N.R."/>
            <person name="Ghazoui Z.F."/>
            <person name="Hull K.H."/>
            <person name="Wexler M."/>
            <person name="Curson A.R.J."/>
            <person name="Todd J.D."/>
            <person name="Poole P.S."/>
            <person name="Mauchline T.H."/>
            <person name="East A.K."/>
            <person name="Quail M.A."/>
            <person name="Churcher C."/>
            <person name="Arrowsmith C."/>
            <person name="Cherevach A."/>
            <person name="Chillingworth T."/>
            <person name="Clarke K."/>
            <person name="Cronin A."/>
            <person name="Davis P."/>
            <person name="Fraser A."/>
            <person name="Hance Z."/>
            <person name="Hauser H."/>
            <person name="Jagels K."/>
            <person name="Moule S."/>
            <person name="Mungall K."/>
            <person name="Norbertczak H."/>
            <person name="Rabbinowitsch E."/>
            <person name="Sanders M."/>
            <person name="Simmonds M."/>
            <person name="Whitehead S."/>
            <person name="Parkhill J."/>
        </authorList>
    </citation>
    <scope>NUCLEOTIDE SEQUENCE [LARGE SCALE GENOMIC DNA]</scope>
    <source>
        <strain evidence="3">DSM 114642 / LMG 32736 / 3841</strain>
    </source>
</reference>